<dbReference type="Proteomes" id="UP000182063">
    <property type="component" value="Chromosome"/>
</dbReference>
<evidence type="ECO:0000313" key="2">
    <source>
        <dbReference type="Proteomes" id="UP000182063"/>
    </source>
</evidence>
<dbReference type="KEGG" id="sphj:BSL82_05610"/>
<organism evidence="1 2">
    <name type="scientific">Tardibacter chloracetimidivorans</name>
    <dbReference type="NCBI Taxonomy" id="1921510"/>
    <lineage>
        <taxon>Bacteria</taxon>
        <taxon>Pseudomonadati</taxon>
        <taxon>Pseudomonadota</taxon>
        <taxon>Alphaproteobacteria</taxon>
        <taxon>Sphingomonadales</taxon>
        <taxon>Sphingomonadaceae</taxon>
        <taxon>Tardibacter</taxon>
    </lineage>
</organism>
<reference evidence="2" key="1">
    <citation type="submission" date="2016-11" db="EMBL/GenBank/DDBJ databases">
        <title>Complete Genome Sequence of alachlor-degrading Sphingomonas sp. strain JJ-A5.</title>
        <authorList>
            <person name="Lee H."/>
            <person name="Ka J.-O."/>
        </authorList>
    </citation>
    <scope>NUCLEOTIDE SEQUENCE [LARGE SCALE GENOMIC DNA]</scope>
    <source>
        <strain evidence="2">JJ-A5</strain>
    </source>
</reference>
<keyword evidence="2" id="KW-1185">Reference proteome</keyword>
<sequence length="106" mass="11286">MTTINLFAYTAPGADYPGYVSINRNAAGDVEVTVRSAPTEVDGIRICGQTCRPGGDFCNNYCNLAPEKGPMADRALPHTFVREGITSSFTIPAAEWAAFADGPKAR</sequence>
<accession>A0A1L3ZTD2</accession>
<dbReference type="AlphaFoldDB" id="A0A1L3ZTD2"/>
<name>A0A1L3ZTD2_9SPHN</name>
<dbReference type="RefSeq" id="WP_072596402.1">
    <property type="nucleotide sequence ID" value="NZ_CP018221.1"/>
</dbReference>
<dbReference type="STRING" id="1921510.BSL82_05610"/>
<evidence type="ECO:0000313" key="1">
    <source>
        <dbReference type="EMBL" id="API58849.1"/>
    </source>
</evidence>
<proteinExistence type="predicted"/>
<dbReference type="EMBL" id="CP018221">
    <property type="protein sequence ID" value="API58849.1"/>
    <property type="molecule type" value="Genomic_DNA"/>
</dbReference>
<protein>
    <submittedName>
        <fullName evidence="1">Uncharacterized protein</fullName>
    </submittedName>
</protein>
<dbReference type="OrthoDB" id="8481846at2"/>
<gene>
    <name evidence="1" type="ORF">BSL82_05610</name>
</gene>